<proteinExistence type="predicted"/>
<name>A0A938WPB0_9BACT</name>
<accession>A0A938WPB0</accession>
<dbReference type="AlphaFoldDB" id="A0A938WPB0"/>
<evidence type="ECO:0000313" key="2">
    <source>
        <dbReference type="Proteomes" id="UP000764045"/>
    </source>
</evidence>
<sequence>MITLFHGSYTPVQVPLVKLGRKKVDFGQGFYLTNLRTQAESWAKTIAERKGRNAQPTVSAFSFDYDAVKSGGYRIKTFESYNLEWLEYVVDCRKGGMEQQQYDVVEGGVANDNVIDTVEDYENGIITAEQALGQLRYKKVNHQICILNQDIVDKYLSFTSFEILKMED</sequence>
<gene>
    <name evidence="1" type="ORF">H6B30_13020</name>
</gene>
<dbReference type="RefSeq" id="WP_205111289.1">
    <property type="nucleotide sequence ID" value="NZ_JACJJL010000026.1"/>
</dbReference>
<reference evidence="1 2" key="1">
    <citation type="journal article" date="2021" name="Sci. Rep.">
        <title>The distribution of antibiotic resistance genes in chicken gut microbiota commensals.</title>
        <authorList>
            <person name="Juricova H."/>
            <person name="Matiasovicova J."/>
            <person name="Kubasova T."/>
            <person name="Cejkova D."/>
            <person name="Rychlik I."/>
        </authorList>
    </citation>
    <scope>NUCLEOTIDE SEQUENCE [LARGE SCALE GENOMIC DNA]</scope>
    <source>
        <strain evidence="1 2">An819</strain>
    </source>
</reference>
<keyword evidence="2" id="KW-1185">Reference proteome</keyword>
<comment type="caution">
    <text evidence="1">The sequence shown here is derived from an EMBL/GenBank/DDBJ whole genome shotgun (WGS) entry which is preliminary data.</text>
</comment>
<dbReference type="Proteomes" id="UP000764045">
    <property type="component" value="Unassembled WGS sequence"/>
</dbReference>
<organism evidence="1 2">
    <name type="scientific">Marseilla massiliensis</name>
    <dbReference type="NCBI Taxonomy" id="1841864"/>
    <lineage>
        <taxon>Bacteria</taxon>
        <taxon>Pseudomonadati</taxon>
        <taxon>Bacteroidota</taxon>
        <taxon>Bacteroidia</taxon>
        <taxon>Bacteroidales</taxon>
        <taxon>Prevotellaceae</taxon>
        <taxon>Marseilla</taxon>
    </lineage>
</organism>
<dbReference type="EMBL" id="JACJJL010000026">
    <property type="protein sequence ID" value="MBM6662662.1"/>
    <property type="molecule type" value="Genomic_DNA"/>
</dbReference>
<dbReference type="InterPro" id="IPR025051">
    <property type="entry name" value="DUF3990"/>
</dbReference>
<evidence type="ECO:0000313" key="1">
    <source>
        <dbReference type="EMBL" id="MBM6662662.1"/>
    </source>
</evidence>
<protein>
    <submittedName>
        <fullName evidence="1">DUF3990 domain-containing protein</fullName>
    </submittedName>
</protein>
<dbReference type="Pfam" id="PF13151">
    <property type="entry name" value="DUF3990"/>
    <property type="match status" value="1"/>
</dbReference>